<dbReference type="EMBL" id="UZAU01000623">
    <property type="status" value="NOT_ANNOTATED_CDS"/>
    <property type="molecule type" value="Genomic_DNA"/>
</dbReference>
<reference evidence="2" key="2">
    <citation type="submission" date="2021-03" db="UniProtKB">
        <authorList>
            <consortium name="EnsemblPlants"/>
        </authorList>
    </citation>
    <scope>IDENTIFICATION</scope>
</reference>
<keyword evidence="1" id="KW-0732">Signal</keyword>
<sequence>MLLKLAAVMTLESYLDADSTSCVDDRDSTSGYVVFFFGGNLNFWSAKKQHLVARSSTESEFRALANVVAEIKWITSLLNELHVKMPYYPVIWVDNQSVIALAANLVFHARSKHIEMDLYFVRDQILSVRYVLSLDLIANVLTKSLSTNISTISSSNFKQLQPLYV</sequence>
<accession>A0A803PX01</accession>
<dbReference type="CDD" id="cd09272">
    <property type="entry name" value="RNase_HI_RT_Ty1"/>
    <property type="match status" value="1"/>
</dbReference>
<protein>
    <submittedName>
        <fullName evidence="2">Uncharacterized protein</fullName>
    </submittedName>
</protein>
<keyword evidence="3" id="KW-1185">Reference proteome</keyword>
<evidence type="ECO:0000256" key="1">
    <source>
        <dbReference type="SAM" id="SignalP"/>
    </source>
</evidence>
<evidence type="ECO:0000313" key="3">
    <source>
        <dbReference type="Proteomes" id="UP000596661"/>
    </source>
</evidence>
<dbReference type="OMA" id="SKHIEMD"/>
<dbReference type="AlphaFoldDB" id="A0A803PX01"/>
<dbReference type="Gramene" id="evm.model.06.2083">
    <property type="protein sequence ID" value="cds.evm.model.06.2083"/>
    <property type="gene ID" value="evm.TU.06.2083"/>
</dbReference>
<dbReference type="PANTHER" id="PTHR11439:SF455">
    <property type="entry name" value="RLK (RECEPTOR-LIKE PROTEIN KINASE) 8, PUTATIVE-RELATED"/>
    <property type="match status" value="1"/>
</dbReference>
<dbReference type="EnsemblPlants" id="evm.model.06.2083">
    <property type="protein sequence ID" value="cds.evm.model.06.2083"/>
    <property type="gene ID" value="evm.TU.06.2083"/>
</dbReference>
<evidence type="ECO:0000313" key="2">
    <source>
        <dbReference type="EnsemblPlants" id="cds.evm.model.06.2083"/>
    </source>
</evidence>
<dbReference type="PANTHER" id="PTHR11439">
    <property type="entry name" value="GAG-POL-RELATED RETROTRANSPOSON"/>
    <property type="match status" value="1"/>
</dbReference>
<feature type="signal peptide" evidence="1">
    <location>
        <begin position="1"/>
        <end position="17"/>
    </location>
</feature>
<proteinExistence type="predicted"/>
<organism evidence="2 3">
    <name type="scientific">Cannabis sativa</name>
    <name type="common">Hemp</name>
    <name type="synonym">Marijuana</name>
    <dbReference type="NCBI Taxonomy" id="3483"/>
    <lineage>
        <taxon>Eukaryota</taxon>
        <taxon>Viridiplantae</taxon>
        <taxon>Streptophyta</taxon>
        <taxon>Embryophyta</taxon>
        <taxon>Tracheophyta</taxon>
        <taxon>Spermatophyta</taxon>
        <taxon>Magnoliopsida</taxon>
        <taxon>eudicotyledons</taxon>
        <taxon>Gunneridae</taxon>
        <taxon>Pentapetalae</taxon>
        <taxon>rosids</taxon>
        <taxon>fabids</taxon>
        <taxon>Rosales</taxon>
        <taxon>Cannabaceae</taxon>
        <taxon>Cannabis</taxon>
    </lineage>
</organism>
<name>A0A803PX01_CANSA</name>
<feature type="chain" id="PRO_5030965046" evidence="1">
    <location>
        <begin position="18"/>
        <end position="165"/>
    </location>
</feature>
<dbReference type="Proteomes" id="UP000596661">
    <property type="component" value="Chromosome 6"/>
</dbReference>
<reference evidence="2" key="1">
    <citation type="submission" date="2018-11" db="EMBL/GenBank/DDBJ databases">
        <authorList>
            <person name="Grassa J C."/>
        </authorList>
    </citation>
    <scope>NUCLEOTIDE SEQUENCE [LARGE SCALE GENOMIC DNA]</scope>
</reference>